<proteinExistence type="predicted"/>
<protein>
    <recommendedName>
        <fullName evidence="3">F-box domain-containing protein</fullName>
    </recommendedName>
</protein>
<name>A0A6H0XK73_9PEZI</name>
<dbReference type="PANTHER" id="PTHR38790:SF4">
    <property type="entry name" value="2EXR DOMAIN-CONTAINING PROTEIN"/>
    <property type="match status" value="1"/>
</dbReference>
<reference evidence="1 2" key="1">
    <citation type="journal article" date="2016" name="Sci. Rep.">
        <title>Peltaster fructicola genome reveals evolution from an invasive phytopathogen to an ectophytic parasite.</title>
        <authorList>
            <person name="Xu C."/>
            <person name="Chen H."/>
            <person name="Gleason M.L."/>
            <person name="Xu J.R."/>
            <person name="Liu H."/>
            <person name="Zhang R."/>
            <person name="Sun G."/>
        </authorList>
    </citation>
    <scope>NUCLEOTIDE SEQUENCE [LARGE SCALE GENOMIC DNA]</scope>
    <source>
        <strain evidence="1 2">LNHT1506</strain>
    </source>
</reference>
<organism evidence="1 2">
    <name type="scientific">Peltaster fructicola</name>
    <dbReference type="NCBI Taxonomy" id="286661"/>
    <lineage>
        <taxon>Eukaryota</taxon>
        <taxon>Fungi</taxon>
        <taxon>Dikarya</taxon>
        <taxon>Ascomycota</taxon>
        <taxon>Pezizomycotina</taxon>
        <taxon>Dothideomycetes</taxon>
        <taxon>Dothideomycetes incertae sedis</taxon>
        <taxon>Peltaster</taxon>
    </lineage>
</organism>
<evidence type="ECO:0000313" key="2">
    <source>
        <dbReference type="Proteomes" id="UP000503462"/>
    </source>
</evidence>
<accession>A0A6H0XK73</accession>
<dbReference type="EMBL" id="CP051139">
    <property type="protein sequence ID" value="QIW95132.1"/>
    <property type="molecule type" value="Genomic_DNA"/>
</dbReference>
<sequence>MASLLSLPTELRLHIFSQVFSMNAPHISSDEDLPNESLERIRHQKDTDTRFIANARPHTLFIRNLDPLVFRTIATLTWPCWRTVYEVRCDRFRARVLDTTYQCMNLNSFGGDIRLLLVNHQLHVEAARLFYGGYTFDFDTHIEAIVPFFADITPFSRSCIRSIALTKRALPYDKEYDRCEWSNTMHYLSNPQHGIALQCIHLDIIAGKPGEHGWDDVSPFVFADFHVLVHTYSMSWLKDLIKIKAAEVNIRAIVEHCPPASSSDAMADYIRFSASIDDGLTAFVKSAMSPS</sequence>
<keyword evidence="2" id="KW-1185">Reference proteome</keyword>
<evidence type="ECO:0008006" key="3">
    <source>
        <dbReference type="Google" id="ProtNLM"/>
    </source>
</evidence>
<dbReference type="Proteomes" id="UP000503462">
    <property type="component" value="Chromosome 1"/>
</dbReference>
<dbReference type="AlphaFoldDB" id="A0A6H0XK73"/>
<dbReference type="OrthoDB" id="5420711at2759"/>
<gene>
    <name evidence="1" type="ORF">AMS68_000650</name>
</gene>
<evidence type="ECO:0000313" key="1">
    <source>
        <dbReference type="EMBL" id="QIW95132.1"/>
    </source>
</evidence>
<dbReference type="PANTHER" id="PTHR38790">
    <property type="entry name" value="2EXR DOMAIN-CONTAINING PROTEIN-RELATED"/>
    <property type="match status" value="1"/>
</dbReference>